<protein>
    <submittedName>
        <fullName evidence="4">Fumarylacetoacetate hydrolase family protein</fullName>
        <ecNumber evidence="5">3.7.-.-</ecNumber>
    </submittedName>
</protein>
<dbReference type="Gene3D" id="3.90.850.10">
    <property type="entry name" value="Fumarylacetoacetase-like, C-terminal domain"/>
    <property type="match status" value="1"/>
</dbReference>
<dbReference type="SUPFAM" id="SSF56529">
    <property type="entry name" value="FAH"/>
    <property type="match status" value="1"/>
</dbReference>
<dbReference type="EC" id="3.7.-.-" evidence="5"/>
<proteinExistence type="predicted"/>
<dbReference type="PANTHER" id="PTHR11820">
    <property type="entry name" value="ACYLPYRUVASE"/>
    <property type="match status" value="1"/>
</dbReference>
<reference evidence="4" key="3">
    <citation type="journal article" date="2019" name="Int. J. Syst. Evol. Microbiol.">
        <title>Geobacillus proteiniphilus sp. nov., a thermophilic bacterium isolated from a high-temperature heavy oil reservoir in China.</title>
        <authorList>
            <person name="Semenova E.M."/>
            <person name="Sokolova D.S."/>
            <person name="Grouzdev D.S."/>
            <person name="Poltaraus A.B."/>
            <person name="Vinokurova N.G."/>
            <person name="Tourova T.P."/>
            <person name="Nazina T.N."/>
        </authorList>
    </citation>
    <scope>NUCLEOTIDE SEQUENCE</scope>
    <source>
        <strain evidence="4">1017</strain>
    </source>
</reference>
<dbReference type="InterPro" id="IPR011234">
    <property type="entry name" value="Fumarylacetoacetase-like_C"/>
</dbReference>
<dbReference type="GO" id="GO:0046872">
    <property type="term" value="F:metal ion binding"/>
    <property type="evidence" value="ECO:0007669"/>
    <property type="project" value="UniProtKB-KW"/>
</dbReference>
<dbReference type="GO" id="GO:0016787">
    <property type="term" value="F:hydrolase activity"/>
    <property type="evidence" value="ECO:0007669"/>
    <property type="project" value="UniProtKB-KW"/>
</dbReference>
<dbReference type="AlphaFoldDB" id="A0A1Q5SWF2"/>
<dbReference type="Gene3D" id="2.30.30.370">
    <property type="entry name" value="FAH"/>
    <property type="match status" value="1"/>
</dbReference>
<keyword evidence="7" id="KW-1185">Reference proteome</keyword>
<evidence type="ECO:0000313" key="5">
    <source>
        <dbReference type="EMBL" id="WMJ15257.1"/>
    </source>
</evidence>
<reference evidence="6" key="2">
    <citation type="submission" date="2017-01" db="EMBL/GenBank/DDBJ databases">
        <title>Genome sequencing and annotation of Geobacillus sp. 1017, a Hydrocarbon-Oxidizing Thermophilic Bacterium Isolated from a Heavy Oil Reservoir (China).</title>
        <authorList>
            <person name="Kadnikov V.V."/>
            <person name="Mardanov A.V."/>
            <person name="Poltaraus A.B."/>
            <person name="Sokolova D.S."/>
            <person name="Semenova E.M."/>
            <person name="Ravin N.V."/>
            <person name="Tourova T.P."/>
            <person name="Nazina T.N."/>
        </authorList>
    </citation>
    <scope>NUCLEOTIDE SEQUENCE [LARGE SCALE GENOMIC DNA]</scope>
    <source>
        <strain evidence="6">1017</strain>
    </source>
</reference>
<evidence type="ECO:0000313" key="6">
    <source>
        <dbReference type="Proteomes" id="UP000186030"/>
    </source>
</evidence>
<feature type="domain" description="Rv2993c-like N-terminal" evidence="3">
    <location>
        <begin position="1"/>
        <end position="50"/>
    </location>
</feature>
<dbReference type="EMBL" id="CP133076">
    <property type="protein sequence ID" value="WMJ15257.1"/>
    <property type="molecule type" value="Genomic_DNA"/>
</dbReference>
<evidence type="ECO:0000259" key="2">
    <source>
        <dbReference type="Pfam" id="PF01557"/>
    </source>
</evidence>
<evidence type="ECO:0000259" key="3">
    <source>
        <dbReference type="Pfam" id="PF10370"/>
    </source>
</evidence>
<keyword evidence="4" id="KW-0378">Hydrolase</keyword>
<dbReference type="Pfam" id="PF01557">
    <property type="entry name" value="FAA_hydrolase"/>
    <property type="match status" value="1"/>
</dbReference>
<evidence type="ECO:0000313" key="4">
    <source>
        <dbReference type="EMBL" id="OKO92357.1"/>
    </source>
</evidence>
<dbReference type="Proteomes" id="UP001223761">
    <property type="component" value="Chromosome"/>
</dbReference>
<dbReference type="Pfam" id="PF10370">
    <property type="entry name" value="Rv2993c-like_N"/>
    <property type="match status" value="1"/>
</dbReference>
<gene>
    <name evidence="4" type="ORF">BRO54_2413</name>
    <name evidence="5" type="ORF">RA955_10535</name>
</gene>
<reference evidence="5 7" key="4">
    <citation type="submission" date="2023-08" db="EMBL/GenBank/DDBJ databases">
        <title>Genome sequencing of the thermostable Gram positive bacteria Geobacillus proteiniphilus strain T-6.</title>
        <authorList>
            <person name="Shulami S."/>
            <person name="Shoham Y."/>
        </authorList>
    </citation>
    <scope>NUCLEOTIDE SEQUENCE [LARGE SCALE GENOMIC DNA]</scope>
    <source>
        <strain evidence="5 7">T-6</strain>
    </source>
</reference>
<organism evidence="4 6">
    <name type="scientific">Geobacillus proteiniphilus</name>
    <dbReference type="NCBI Taxonomy" id="860353"/>
    <lineage>
        <taxon>Bacteria</taxon>
        <taxon>Bacillati</taxon>
        <taxon>Bacillota</taxon>
        <taxon>Bacilli</taxon>
        <taxon>Bacillales</taxon>
        <taxon>Anoxybacillaceae</taxon>
        <taxon>Geobacillus</taxon>
    </lineage>
</organism>
<sequence>MKFARFLADGAIRAGVVNGEVIREIEGNMFTAWDYTGNVFRYDRVSLVAPLAPRHVIGIGANYVASSAQLPVELPDIPVFFFKPSSSVVGPEAEVVIPSGVGEVKFESELAVVIGKEAKQVSEEDVWSYIFGYTVANDVTAPQFFHPDGHWTIGKSFDTFTPLGPVIETELDPRAVSVKARVNGEEKQNSSTELMIISISKMISYLSHVMTLQPGDVILTGSPVGAELVGPGTVIECEVDGIGTLRNTFIAAKAPVVSIRRS</sequence>
<accession>A0A1Q5SWF2</accession>
<evidence type="ECO:0000256" key="1">
    <source>
        <dbReference type="ARBA" id="ARBA00022723"/>
    </source>
</evidence>
<dbReference type="EMBL" id="MQMG01000031">
    <property type="protein sequence ID" value="OKO92357.1"/>
    <property type="molecule type" value="Genomic_DNA"/>
</dbReference>
<evidence type="ECO:0000313" key="7">
    <source>
        <dbReference type="Proteomes" id="UP001223761"/>
    </source>
</evidence>
<dbReference type="RefSeq" id="WP_074043998.1">
    <property type="nucleotide sequence ID" value="NZ_CP133076.1"/>
</dbReference>
<name>A0A1Q5SWF2_9BACL</name>
<dbReference type="InterPro" id="IPR018833">
    <property type="entry name" value="Rv2993c-like_N"/>
</dbReference>
<dbReference type="Proteomes" id="UP000186030">
    <property type="component" value="Unassembled WGS sequence"/>
</dbReference>
<keyword evidence="1" id="KW-0479">Metal-binding</keyword>
<feature type="domain" description="Fumarylacetoacetase-like C-terminal" evidence="2">
    <location>
        <begin position="56"/>
        <end position="249"/>
    </location>
</feature>
<dbReference type="InterPro" id="IPR036663">
    <property type="entry name" value="Fumarylacetoacetase_C_sf"/>
</dbReference>
<reference evidence="4 6" key="1">
    <citation type="submission" date="2016-11" db="EMBL/GenBank/DDBJ databases">
        <authorList>
            <person name="Kadnikov V."/>
            <person name="Nazina T."/>
        </authorList>
    </citation>
    <scope>NUCLEOTIDE SEQUENCE [LARGE SCALE GENOMIC DNA]</scope>
    <source>
        <strain evidence="4 6">1017</strain>
    </source>
</reference>